<feature type="zinc finger region" description="C3H1-type" evidence="4">
    <location>
        <begin position="1"/>
        <end position="16"/>
    </location>
</feature>
<evidence type="ECO:0000256" key="1">
    <source>
        <dbReference type="ARBA" id="ARBA00022723"/>
    </source>
</evidence>
<dbReference type="SMART" id="SM00356">
    <property type="entry name" value="ZnF_C3H1"/>
    <property type="match status" value="3"/>
</dbReference>
<dbReference type="STRING" id="1182544.W9W1L8"/>
<evidence type="ECO:0000256" key="4">
    <source>
        <dbReference type="PROSITE-ProRule" id="PRU00723"/>
    </source>
</evidence>
<feature type="zinc finger region" description="C3H1-type" evidence="4">
    <location>
        <begin position="44"/>
        <end position="71"/>
    </location>
</feature>
<dbReference type="HOGENOM" id="CLU_121262_1_0_1"/>
<feature type="non-terminal residue" evidence="6">
    <location>
        <position position="131"/>
    </location>
</feature>
<comment type="caution">
    <text evidence="6">The sequence shown here is derived from an EMBL/GenBank/DDBJ whole genome shotgun (WGS) entry which is preliminary data.</text>
</comment>
<evidence type="ECO:0000256" key="3">
    <source>
        <dbReference type="ARBA" id="ARBA00022833"/>
    </source>
</evidence>
<dbReference type="GO" id="GO:0008270">
    <property type="term" value="F:zinc ion binding"/>
    <property type="evidence" value="ECO:0007669"/>
    <property type="project" value="UniProtKB-KW"/>
</dbReference>
<feature type="non-terminal residue" evidence="6">
    <location>
        <position position="1"/>
    </location>
</feature>
<dbReference type="SUPFAM" id="SSF90229">
    <property type="entry name" value="CCCH zinc finger"/>
    <property type="match status" value="1"/>
</dbReference>
<keyword evidence="1 4" id="KW-0479">Metal-binding</keyword>
<dbReference type="OrthoDB" id="410307at2759"/>
<dbReference type="GO" id="GO:0005634">
    <property type="term" value="C:nucleus"/>
    <property type="evidence" value="ECO:0007669"/>
    <property type="project" value="TreeGrafter"/>
</dbReference>
<feature type="domain" description="C3H1-type" evidence="5">
    <location>
        <begin position="73"/>
        <end position="101"/>
    </location>
</feature>
<keyword evidence="7" id="KW-1185">Reference proteome</keyword>
<keyword evidence="3 4" id="KW-0862">Zinc</keyword>
<gene>
    <name evidence="6" type="ORF">A1O7_06300</name>
</gene>
<organism evidence="6 7">
    <name type="scientific">Cladophialophora yegresii CBS 114405</name>
    <dbReference type="NCBI Taxonomy" id="1182544"/>
    <lineage>
        <taxon>Eukaryota</taxon>
        <taxon>Fungi</taxon>
        <taxon>Dikarya</taxon>
        <taxon>Ascomycota</taxon>
        <taxon>Pezizomycotina</taxon>
        <taxon>Eurotiomycetes</taxon>
        <taxon>Chaetothyriomycetidae</taxon>
        <taxon>Chaetothyriales</taxon>
        <taxon>Herpotrichiellaceae</taxon>
        <taxon>Cladophialophora</taxon>
    </lineage>
</organism>
<dbReference type="PANTHER" id="PTHR46156:SF1">
    <property type="entry name" value="ZINC FINGER CCCH DOMAIN-CONTAINING PROTEIN 3"/>
    <property type="match status" value="1"/>
</dbReference>
<feature type="domain" description="C3H1-type" evidence="5">
    <location>
        <begin position="1"/>
        <end position="16"/>
    </location>
</feature>
<dbReference type="Gene3D" id="4.10.1000.10">
    <property type="entry name" value="Zinc finger, CCCH-type"/>
    <property type="match status" value="2"/>
</dbReference>
<feature type="domain" description="C3H1-type" evidence="5">
    <location>
        <begin position="44"/>
        <end position="71"/>
    </location>
</feature>
<dbReference type="VEuPathDB" id="FungiDB:A1O7_06300"/>
<dbReference type="InterPro" id="IPR036855">
    <property type="entry name" value="Znf_CCCH_sf"/>
</dbReference>
<evidence type="ECO:0000313" key="6">
    <source>
        <dbReference type="EMBL" id="EXJ58870.1"/>
    </source>
</evidence>
<protein>
    <recommendedName>
        <fullName evidence="5">C3H1-type domain-containing protein</fullName>
    </recommendedName>
</protein>
<dbReference type="PROSITE" id="PS50103">
    <property type="entry name" value="ZF_C3H1"/>
    <property type="match status" value="3"/>
</dbReference>
<evidence type="ECO:0000313" key="7">
    <source>
        <dbReference type="Proteomes" id="UP000019473"/>
    </source>
</evidence>
<keyword evidence="2 4" id="KW-0863">Zinc-finger</keyword>
<feature type="zinc finger region" description="C3H1-type" evidence="4">
    <location>
        <begin position="73"/>
        <end position="101"/>
    </location>
</feature>
<dbReference type="GeneID" id="19180878"/>
<dbReference type="Pfam" id="PF14608">
    <property type="entry name" value="zf-CCCH_2"/>
    <property type="match status" value="3"/>
</dbReference>
<dbReference type="AlphaFoldDB" id="W9W1L8"/>
<dbReference type="PANTHER" id="PTHR46156">
    <property type="entry name" value="CCCH ZINGC FINGER"/>
    <property type="match status" value="1"/>
</dbReference>
<sequence length="131" mass="14367">GQCPKGAACRYAHDPTKVALCLSLLQGVRCPLPSACPFSHAATSKNIPTCNPFLNGTCARPDSCLYWHLDGVRANAELCFDFAFGGYCEKGATCGYRHVRQCYFYAVSGNCINLWCQLAHAANPTWKTQRQ</sequence>
<evidence type="ECO:0000259" key="5">
    <source>
        <dbReference type="PROSITE" id="PS50103"/>
    </source>
</evidence>
<dbReference type="RefSeq" id="XP_007758493.1">
    <property type="nucleotide sequence ID" value="XM_007760303.1"/>
</dbReference>
<accession>W9W1L8</accession>
<evidence type="ECO:0000256" key="2">
    <source>
        <dbReference type="ARBA" id="ARBA00022771"/>
    </source>
</evidence>
<dbReference type="Proteomes" id="UP000019473">
    <property type="component" value="Unassembled WGS sequence"/>
</dbReference>
<dbReference type="InterPro" id="IPR000571">
    <property type="entry name" value="Znf_CCCH"/>
</dbReference>
<reference evidence="6 7" key="1">
    <citation type="submission" date="2013-03" db="EMBL/GenBank/DDBJ databases">
        <title>The Genome Sequence of Cladophialophora yegresii CBS 114405.</title>
        <authorList>
            <consortium name="The Broad Institute Genomics Platform"/>
            <person name="Cuomo C."/>
            <person name="de Hoog S."/>
            <person name="Gorbushina A."/>
            <person name="Walker B."/>
            <person name="Young S.K."/>
            <person name="Zeng Q."/>
            <person name="Gargeya S."/>
            <person name="Fitzgerald M."/>
            <person name="Haas B."/>
            <person name="Abouelleil A."/>
            <person name="Allen A.W."/>
            <person name="Alvarado L."/>
            <person name="Arachchi H.M."/>
            <person name="Berlin A.M."/>
            <person name="Chapman S.B."/>
            <person name="Gainer-Dewar J."/>
            <person name="Goldberg J."/>
            <person name="Griggs A."/>
            <person name="Gujja S."/>
            <person name="Hansen M."/>
            <person name="Howarth C."/>
            <person name="Imamovic A."/>
            <person name="Ireland A."/>
            <person name="Larimer J."/>
            <person name="McCowan C."/>
            <person name="Murphy C."/>
            <person name="Pearson M."/>
            <person name="Poon T.W."/>
            <person name="Priest M."/>
            <person name="Roberts A."/>
            <person name="Saif S."/>
            <person name="Shea T."/>
            <person name="Sisk P."/>
            <person name="Sykes S."/>
            <person name="Wortman J."/>
            <person name="Nusbaum C."/>
            <person name="Birren B."/>
        </authorList>
    </citation>
    <scope>NUCLEOTIDE SEQUENCE [LARGE SCALE GENOMIC DNA]</scope>
    <source>
        <strain evidence="6 7">CBS 114405</strain>
    </source>
</reference>
<name>W9W1L8_9EURO</name>
<proteinExistence type="predicted"/>
<dbReference type="EMBL" id="AMGW01000004">
    <property type="protein sequence ID" value="EXJ58870.1"/>
    <property type="molecule type" value="Genomic_DNA"/>
</dbReference>
<dbReference type="eggNOG" id="KOG1492">
    <property type="taxonomic scope" value="Eukaryota"/>
</dbReference>